<dbReference type="KEGG" id="ddo:I597_1290"/>
<sequence length="233" mass="26132">MKKIAVVVLCVLATSLYAQKKGVDANNNVLGAVATFGPDGANVGGSSVIYNPPRPIDGTIHVFDTWRNNAIIQTTGGMTLRLRDNINLNARRNVFESKIGTDSVFTFDFTNIEKMVVNNKTYKNIFSPVEGGYRLVEVVAETDDFAIYKDYKIDIKEGNPNPMLAQQNDKYLMKDSYYVKKGRSFKKFKLKKSSFLKLAGSKADMLEAYADKNDLNFRDEKDLEKIASYYGSL</sequence>
<evidence type="ECO:0000256" key="1">
    <source>
        <dbReference type="SAM" id="SignalP"/>
    </source>
</evidence>
<dbReference type="Proteomes" id="UP000030140">
    <property type="component" value="Unassembled WGS sequence"/>
</dbReference>
<evidence type="ECO:0000313" key="2">
    <source>
        <dbReference type="EMBL" id="KGO07496.1"/>
    </source>
</evidence>
<proteinExistence type="predicted"/>
<feature type="chain" id="PRO_5001987383" evidence="1">
    <location>
        <begin position="21"/>
        <end position="233"/>
    </location>
</feature>
<keyword evidence="3" id="KW-1185">Reference proteome</keyword>
<feature type="signal peptide" evidence="1">
    <location>
        <begin position="1"/>
        <end position="20"/>
    </location>
</feature>
<dbReference type="AlphaFoldDB" id="A0A0A2GYT2"/>
<reference evidence="2 3" key="1">
    <citation type="submission" date="2014-10" db="EMBL/GenBank/DDBJ databases">
        <title>Draft genome sequence of the proteorhodopsin-containing marine bacterium Dokdonia donghaensis.</title>
        <authorList>
            <person name="Gomez-Consarnau L."/>
            <person name="Gonzalez J.M."/>
            <person name="Riedel T."/>
            <person name="Jaenicke S."/>
            <person name="Wagner-Doebler I."/>
            <person name="Fuhrman J.A."/>
        </authorList>
    </citation>
    <scope>NUCLEOTIDE SEQUENCE [LARGE SCALE GENOMIC DNA]</scope>
    <source>
        <strain evidence="2 3">DSW-1</strain>
    </source>
</reference>
<evidence type="ECO:0000313" key="3">
    <source>
        <dbReference type="Proteomes" id="UP000030140"/>
    </source>
</evidence>
<gene>
    <name evidence="2" type="ORF">NV36_12060</name>
</gene>
<name>A0A0A2GYT2_9FLAO</name>
<dbReference type="OrthoDB" id="1438319at2"/>
<accession>A0A0A2GYT2</accession>
<dbReference type="RefSeq" id="WP_035327589.1">
    <property type="nucleotide sequence ID" value="NZ_CP015125.1"/>
</dbReference>
<dbReference type="PATRIC" id="fig|1300343.5.peg.1301"/>
<comment type="caution">
    <text evidence="2">The sequence shown here is derived from an EMBL/GenBank/DDBJ whole genome shotgun (WGS) entry which is preliminary data.</text>
</comment>
<dbReference type="EMBL" id="JSAQ01000001">
    <property type="protein sequence ID" value="KGO07496.1"/>
    <property type="molecule type" value="Genomic_DNA"/>
</dbReference>
<protein>
    <submittedName>
        <fullName evidence="2">Uncharacterized protein</fullName>
    </submittedName>
</protein>
<keyword evidence="1" id="KW-0732">Signal</keyword>
<organism evidence="2 3">
    <name type="scientific">Dokdonia donghaensis DSW-1</name>
    <dbReference type="NCBI Taxonomy" id="1300343"/>
    <lineage>
        <taxon>Bacteria</taxon>
        <taxon>Pseudomonadati</taxon>
        <taxon>Bacteroidota</taxon>
        <taxon>Flavobacteriia</taxon>
        <taxon>Flavobacteriales</taxon>
        <taxon>Flavobacteriaceae</taxon>
        <taxon>Dokdonia</taxon>
    </lineage>
</organism>